<evidence type="ECO:0000256" key="3">
    <source>
        <dbReference type="ARBA" id="ARBA00022692"/>
    </source>
</evidence>
<keyword evidence="2" id="KW-1003">Cell membrane</keyword>
<feature type="transmembrane region" description="Helical" evidence="6">
    <location>
        <begin position="339"/>
        <end position="362"/>
    </location>
</feature>
<evidence type="ECO:0000313" key="9">
    <source>
        <dbReference type="Proteomes" id="UP000189670"/>
    </source>
</evidence>
<feature type="transmembrane region" description="Helical" evidence="6">
    <location>
        <begin position="30"/>
        <end position="50"/>
    </location>
</feature>
<feature type="transmembrane region" description="Helical" evidence="6">
    <location>
        <begin position="271"/>
        <end position="292"/>
    </location>
</feature>
<accession>A0A1V1PEZ6</accession>
<feature type="transmembrane region" description="Helical" evidence="6">
    <location>
        <begin position="246"/>
        <end position="264"/>
    </location>
</feature>
<reference evidence="9" key="1">
    <citation type="submission" date="2012-11" db="EMBL/GenBank/DDBJ databases">
        <authorList>
            <person name="Lucero-Rivera Y.E."/>
            <person name="Tovar-Ramirez D."/>
        </authorList>
    </citation>
    <scope>NUCLEOTIDE SEQUENCE [LARGE SCALE GENOMIC DNA]</scope>
    <source>
        <strain evidence="9">Araruama</strain>
    </source>
</reference>
<dbReference type="InterPro" id="IPR001036">
    <property type="entry name" value="Acrflvin-R"/>
</dbReference>
<dbReference type="InterPro" id="IPR050545">
    <property type="entry name" value="Mycobact_MmpL"/>
</dbReference>
<evidence type="ECO:0000256" key="5">
    <source>
        <dbReference type="ARBA" id="ARBA00023136"/>
    </source>
</evidence>
<dbReference type="GO" id="GO:0005886">
    <property type="term" value="C:plasma membrane"/>
    <property type="evidence" value="ECO:0007669"/>
    <property type="project" value="UniProtKB-SubCell"/>
</dbReference>
<dbReference type="Gene3D" id="1.20.1640.10">
    <property type="entry name" value="Multidrug efflux transporter AcrB transmembrane domain"/>
    <property type="match status" value="1"/>
</dbReference>
<dbReference type="Pfam" id="PF03176">
    <property type="entry name" value="MMPL"/>
    <property type="match status" value="1"/>
</dbReference>
<proteinExistence type="predicted"/>
<dbReference type="PROSITE" id="PS50156">
    <property type="entry name" value="SSD"/>
    <property type="match status" value="1"/>
</dbReference>
<feature type="transmembrane region" description="Helical" evidence="6">
    <location>
        <begin position="368"/>
        <end position="391"/>
    </location>
</feature>
<dbReference type="PANTHER" id="PTHR33406">
    <property type="entry name" value="MEMBRANE PROTEIN MJ1562-RELATED"/>
    <property type="match status" value="1"/>
</dbReference>
<evidence type="ECO:0000313" key="8">
    <source>
        <dbReference type="EMBL" id="ETR73482.1"/>
    </source>
</evidence>
<evidence type="ECO:0000256" key="4">
    <source>
        <dbReference type="ARBA" id="ARBA00022989"/>
    </source>
</evidence>
<dbReference type="SUPFAM" id="SSF82866">
    <property type="entry name" value="Multidrug efflux transporter AcrB transmembrane domain"/>
    <property type="match status" value="1"/>
</dbReference>
<dbReference type="InterPro" id="IPR004869">
    <property type="entry name" value="MMPL_dom"/>
</dbReference>
<evidence type="ECO:0000256" key="2">
    <source>
        <dbReference type="ARBA" id="ARBA00022475"/>
    </source>
</evidence>
<evidence type="ECO:0000259" key="7">
    <source>
        <dbReference type="PROSITE" id="PS50156"/>
    </source>
</evidence>
<dbReference type="PANTHER" id="PTHR33406:SF12">
    <property type="entry name" value="BLR2997 PROTEIN"/>
    <property type="match status" value="1"/>
</dbReference>
<sequence length="402" mass="44989">MGTCFKKQKVQKDHIVLSLMKKVETVGVTYTRQVLIIFTILGGILVYGFFQLKVDSNFVEVIKETLPLRKIYTIVDTHMAGTTNMEIMLSFDKENALKDPEVLFCMEAIQEYIKDNYGNIIIKTMSLVNVVKESFKALNNDDPQKYVIPKSPRVLEQVLFLFANANPSDRRRLVSDDYSRARIGVNSVNVSSSVAIQIINRIQDFVDQQFQPLKDQYPDLNVRLTGNMAMLAIMLEYVSWSQIKSFSLALGIISIVLFLVLGSWKAGAVSLIPNLFPVLTSFGLMGFLGIPLDADTLLVAPIIMGLAVDDTIHFMTHFRLEMQKYGDIATACVYSIREAGQAITFTSLILSISFLVFLLSFHNGLSNFGIFSAIAIMTALISDIFLLPALCQIIGVDFKSRE</sequence>
<dbReference type="GO" id="GO:0022857">
    <property type="term" value="F:transmembrane transporter activity"/>
    <property type="evidence" value="ECO:0007669"/>
    <property type="project" value="InterPro"/>
</dbReference>
<evidence type="ECO:0000256" key="6">
    <source>
        <dbReference type="SAM" id="Phobius"/>
    </source>
</evidence>
<organism evidence="8 9">
    <name type="scientific">Candidatus Magnetoglobus multicellularis str. Araruama</name>
    <dbReference type="NCBI Taxonomy" id="890399"/>
    <lineage>
        <taxon>Bacteria</taxon>
        <taxon>Pseudomonadati</taxon>
        <taxon>Thermodesulfobacteriota</taxon>
        <taxon>Desulfobacteria</taxon>
        <taxon>Desulfobacterales</taxon>
        <taxon>Desulfobacteraceae</taxon>
        <taxon>Candidatus Magnetoglobus</taxon>
    </lineage>
</organism>
<dbReference type="InterPro" id="IPR000731">
    <property type="entry name" value="SSD"/>
</dbReference>
<dbReference type="AlphaFoldDB" id="A0A1V1PEZ6"/>
<comment type="caution">
    <text evidence="8">The sequence shown here is derived from an EMBL/GenBank/DDBJ whole genome shotgun (WGS) entry which is preliminary data.</text>
</comment>
<comment type="subcellular location">
    <subcellularLocation>
        <location evidence="1">Cell membrane</location>
        <topology evidence="1">Multi-pass membrane protein</topology>
    </subcellularLocation>
</comment>
<name>A0A1V1PEZ6_9BACT</name>
<keyword evidence="5 6" id="KW-0472">Membrane</keyword>
<protein>
    <recommendedName>
        <fullName evidence="7">SSD domain-containing protein</fullName>
    </recommendedName>
</protein>
<evidence type="ECO:0000256" key="1">
    <source>
        <dbReference type="ARBA" id="ARBA00004651"/>
    </source>
</evidence>
<feature type="domain" description="SSD" evidence="7">
    <location>
        <begin position="267"/>
        <end position="393"/>
    </location>
</feature>
<dbReference type="Proteomes" id="UP000189670">
    <property type="component" value="Unassembled WGS sequence"/>
</dbReference>
<dbReference type="EMBL" id="ATBP01000057">
    <property type="protein sequence ID" value="ETR73482.1"/>
    <property type="molecule type" value="Genomic_DNA"/>
</dbReference>
<dbReference type="PRINTS" id="PR00702">
    <property type="entry name" value="ACRIFLAVINRP"/>
</dbReference>
<keyword evidence="4 6" id="KW-1133">Transmembrane helix</keyword>
<keyword evidence="3 6" id="KW-0812">Transmembrane</keyword>
<gene>
    <name evidence="8" type="ORF">OMM_06897</name>
</gene>